<dbReference type="EMBL" id="VCLB01000007">
    <property type="protein sequence ID" value="TNB47148.1"/>
    <property type="molecule type" value="Genomic_DNA"/>
</dbReference>
<dbReference type="RefSeq" id="WP_138748981.1">
    <property type="nucleotide sequence ID" value="NZ_VCLB01000007.1"/>
</dbReference>
<proteinExistence type="predicted"/>
<dbReference type="Proteomes" id="UP000307874">
    <property type="component" value="Unassembled WGS sequence"/>
</dbReference>
<sequence length="577" mass="66355">MLENLIEHWLDSIGERGYQAAFLQMLIGEGHTIMHSTRHNAMELGKDIITIGPDGIPCGFQLKGNPGGRLTLNQYREISSQLKELVEYPLKYPGIPEGPHRCFLVTNGEVEEEVQRSISDFNESLKSRGFDSKQKIEIISRGQILSWAIKYSHNFWPNDFSIHENIIKMYNVDGKSLPELDNISSALDIILSITVKDEGRNKISFERSLISSALYISFCIRNYVRRKNHTAIAACWVTLMAFYAGALERYAFSPSKNLQRSFDVAREAFFSAILDLFDEVERRSEAVRSNAGSSDFDINRIYLQSGGLSDRYLWNARALKTLSLLSLLDIEDKRADSKFRLSSQQRDSLKNFLSPEHTKIEIWGEAAIPQVLTYCFGMWIKDASQRPDLLIFDIINWIVSENKNRNYSFPPYYNIDDCLRMKLKSALNLNGKDLSTEIQSKSSFFAEGLLHCFVRSNLKSLAKAIWPEITRISHNAFYPESSWAFCLWRVPRGKNTSRQMPFPYNWSDIQQEASNIETPHVPSLLRADPLILLAFIIFHPHRSIPEVLRYLHFAICGTWFLPSAIPEDENKLKYSYR</sequence>
<reference evidence="1 2" key="1">
    <citation type="submission" date="2019-05" db="EMBL/GenBank/DDBJ databases">
        <authorList>
            <person name="Lee S.D."/>
        </authorList>
    </citation>
    <scope>NUCLEOTIDE SEQUENCE [LARGE SCALE GENOMIC DNA]</scope>
    <source>
        <strain evidence="1 2">GH2-6</strain>
    </source>
</reference>
<reference evidence="1 2" key="2">
    <citation type="submission" date="2019-06" db="EMBL/GenBank/DDBJ databases">
        <title>Martelella lutilitoris sp. nov., isolated from a tidal mudflat.</title>
        <authorList>
            <person name="Kim Y.-J."/>
        </authorList>
    </citation>
    <scope>NUCLEOTIDE SEQUENCE [LARGE SCALE GENOMIC DNA]</scope>
    <source>
        <strain evidence="1 2">GH2-6</strain>
    </source>
</reference>
<organism evidence="1 2">
    <name type="scientific">Martelella lutilitoris</name>
    <dbReference type="NCBI Taxonomy" id="2583532"/>
    <lineage>
        <taxon>Bacteria</taxon>
        <taxon>Pseudomonadati</taxon>
        <taxon>Pseudomonadota</taxon>
        <taxon>Alphaproteobacteria</taxon>
        <taxon>Hyphomicrobiales</taxon>
        <taxon>Aurantimonadaceae</taxon>
        <taxon>Martelella</taxon>
    </lineage>
</organism>
<keyword evidence="2" id="KW-1185">Reference proteome</keyword>
<gene>
    <name evidence="1" type="ORF">FF124_13280</name>
</gene>
<name>A0A5C4JP80_9HYPH</name>
<dbReference type="AlphaFoldDB" id="A0A5C4JP80"/>
<protein>
    <submittedName>
        <fullName evidence="1">Uncharacterized protein</fullName>
    </submittedName>
</protein>
<accession>A0A5C4JP80</accession>
<comment type="caution">
    <text evidence="1">The sequence shown here is derived from an EMBL/GenBank/DDBJ whole genome shotgun (WGS) entry which is preliminary data.</text>
</comment>
<dbReference type="OrthoDB" id="8436066at2"/>
<evidence type="ECO:0000313" key="1">
    <source>
        <dbReference type="EMBL" id="TNB47148.1"/>
    </source>
</evidence>
<evidence type="ECO:0000313" key="2">
    <source>
        <dbReference type="Proteomes" id="UP000307874"/>
    </source>
</evidence>